<dbReference type="NCBIfam" id="NF005141">
    <property type="entry name" value="PRK06590.1"/>
    <property type="match status" value="1"/>
</dbReference>
<dbReference type="InterPro" id="IPR018393">
    <property type="entry name" value="NADHpl_OxRdtase_5_subgr"/>
</dbReference>
<evidence type="ECO:0000256" key="14">
    <source>
        <dbReference type="ARBA" id="ARBA00023128"/>
    </source>
</evidence>
<dbReference type="NCBIfam" id="TIGR01974">
    <property type="entry name" value="NDH_I_L"/>
    <property type="match status" value="1"/>
</dbReference>
<evidence type="ECO:0000259" key="19">
    <source>
        <dbReference type="Pfam" id="PF00361"/>
    </source>
</evidence>
<evidence type="ECO:0000256" key="9">
    <source>
        <dbReference type="ARBA" id="ARBA00022967"/>
    </source>
</evidence>
<feature type="transmembrane region" description="Helical" evidence="17">
    <location>
        <begin position="640"/>
        <end position="657"/>
    </location>
</feature>
<evidence type="ECO:0000256" key="12">
    <source>
        <dbReference type="ARBA" id="ARBA00023027"/>
    </source>
</evidence>
<feature type="transmembrane region" description="Helical" evidence="17">
    <location>
        <begin position="36"/>
        <end position="61"/>
    </location>
</feature>
<feature type="transmembrane region" description="Helical" evidence="17">
    <location>
        <begin position="409"/>
        <end position="432"/>
    </location>
</feature>
<sequence>MYLGIIVLPFLGSVVSGLLGRKVGVTGSQIVTCGSLIICSILISVAFYEVGLCGSPVYINLGTWLDSEILQISWEFYFDQLTVSLGLAVIYCSTLIHIYTIDYLSADPHCQRFFSYLSAFTGCMLILICGGNYFVMFVGWEGIGVVSYLLINFYFTRIQANKAAILAFTMNRGGDMLMSIGFFAIFALFGTFNYSQIFTLVPYMNELAISIIALLLLGGALAKSANIPLHSWLPGSMEAPTPVSALLHAATLVTAGIYLLLRSSPLLEYSPDALLVIVIIGSSTAFFAGTCGLLGNDLKRIIAFSTISQLGYMMMAIGLSQYNVALMHTVNHAFFKALLFLGAGAVIHSFQDQQDVRRMGGLIKFLPFTYSAMLAGSLSLLATPFLTAFYSKDLILELAYGSYSFSGTYAFVLGTVTAGITAFYSVRLLSLVFFTVPNGSKVSYENTHETKLAIIIPFIILALFSIFFGYVASDLFVGVGSDFLGNSVFIHPNNVSIIEAEFSLSPIIKLLPLICTIAGALSAFFLYNFAPRFLNDLTETSLGRKVYAFLNGKYYFDVVYNHFIIQSGLKLGYSISKNIDRGAIEFLGPHGLAKTFVNLGTNIAKLDDGKITTYALYIVLSLLTLTYLTFSSIILDVQIIDARLVIVLFFTLVFTLINSNRFVENNYNPQPTKNKKQKTNKTKTKQKTNKAIVELKNIKIIN</sequence>
<dbReference type="InterPro" id="IPR001750">
    <property type="entry name" value="ND/Mrp_TM"/>
</dbReference>
<dbReference type="PRINTS" id="PR01434">
    <property type="entry name" value="NADHDHGNASE5"/>
</dbReference>
<dbReference type="Pfam" id="PF00662">
    <property type="entry name" value="Proton_antipo_N"/>
    <property type="match status" value="1"/>
</dbReference>
<keyword evidence="14 17" id="KW-0496">Mitochondrion</keyword>
<evidence type="ECO:0000256" key="16">
    <source>
        <dbReference type="ARBA" id="ARBA00049551"/>
    </source>
</evidence>
<evidence type="ECO:0000256" key="5">
    <source>
        <dbReference type="ARBA" id="ARBA00022448"/>
    </source>
</evidence>
<dbReference type="InterPro" id="IPR001516">
    <property type="entry name" value="Proton_antipo_N"/>
</dbReference>
<evidence type="ECO:0000256" key="11">
    <source>
        <dbReference type="ARBA" id="ARBA00022989"/>
    </source>
</evidence>
<keyword evidence="7 17" id="KW-0812">Transmembrane</keyword>
<evidence type="ECO:0000256" key="7">
    <source>
        <dbReference type="ARBA" id="ARBA00022692"/>
    </source>
</evidence>
<dbReference type="EC" id="7.1.1.2" evidence="3 17"/>
<gene>
    <name evidence="22" type="primary">nad5</name>
</gene>
<feature type="transmembrane region" description="Helical" evidence="17">
    <location>
        <begin position="614"/>
        <end position="634"/>
    </location>
</feature>
<dbReference type="GO" id="GO:0008137">
    <property type="term" value="F:NADH dehydrogenase (ubiquinone) activity"/>
    <property type="evidence" value="ECO:0007669"/>
    <property type="project" value="UniProtKB-EC"/>
</dbReference>
<comment type="subcellular location">
    <subcellularLocation>
        <location evidence="2">Mitochondrion inner membrane</location>
        <topology evidence="2">Multi-pass membrane protein</topology>
    </subcellularLocation>
</comment>
<feature type="transmembrane region" description="Helical" evidence="17">
    <location>
        <begin position="301"/>
        <end position="321"/>
    </location>
</feature>
<feature type="transmembrane region" description="Helical" evidence="17">
    <location>
        <begin position="362"/>
        <end position="389"/>
    </location>
</feature>
<evidence type="ECO:0000256" key="2">
    <source>
        <dbReference type="ARBA" id="ARBA00004448"/>
    </source>
</evidence>
<comment type="catalytic activity">
    <reaction evidence="16 17">
        <text>a ubiquinone + NADH + 5 H(+)(in) = a ubiquinol + NAD(+) + 4 H(+)(out)</text>
        <dbReference type="Rhea" id="RHEA:29091"/>
        <dbReference type="Rhea" id="RHEA-COMP:9565"/>
        <dbReference type="Rhea" id="RHEA-COMP:9566"/>
        <dbReference type="ChEBI" id="CHEBI:15378"/>
        <dbReference type="ChEBI" id="CHEBI:16389"/>
        <dbReference type="ChEBI" id="CHEBI:17976"/>
        <dbReference type="ChEBI" id="CHEBI:57540"/>
        <dbReference type="ChEBI" id="CHEBI:57945"/>
        <dbReference type="EC" id="7.1.1.2"/>
    </reaction>
</comment>
<evidence type="ECO:0000313" key="22">
    <source>
        <dbReference type="EMBL" id="AFP72243.1"/>
    </source>
</evidence>
<comment type="function">
    <text evidence="1">Core subunit of the mitochondrial membrane respiratory chain NADH dehydrogenase (Complex I) that is believed to belong to the minimal assembly required for catalysis. Complex I functions in the transfer of electrons from NADH to the respiratory chain. The immediate electron acceptor for the enzyme is believed to be ubiquinone.</text>
</comment>
<feature type="transmembrane region" description="Helical" evidence="17">
    <location>
        <begin position="510"/>
        <end position="530"/>
    </location>
</feature>
<dbReference type="EMBL" id="JX271275">
    <property type="protein sequence ID" value="AFP72243.1"/>
    <property type="molecule type" value="Genomic_DNA"/>
</dbReference>
<keyword evidence="12 17" id="KW-0520">NAD</keyword>
<evidence type="ECO:0000256" key="8">
    <source>
        <dbReference type="ARBA" id="ARBA00022792"/>
    </source>
</evidence>
<evidence type="ECO:0000256" key="6">
    <source>
        <dbReference type="ARBA" id="ARBA00022660"/>
    </source>
</evidence>
<keyword evidence="13 17" id="KW-0830">Ubiquinone</keyword>
<reference evidence="22" key="1">
    <citation type="journal article" date="2013" name="Fungal Genet. Biol.">
        <title>The 135 kbp mitochondrial genome of Agaricus bisporus is the largest known eukaryotic reservoir of group I introns and plasmid-related sequences.</title>
        <authorList>
            <person name="Ferandon C."/>
            <person name="Xu J."/>
            <person name="Barroso G."/>
        </authorList>
    </citation>
    <scope>NUCLEOTIDE SEQUENCE</scope>
</reference>
<evidence type="ECO:0000256" key="10">
    <source>
        <dbReference type="ARBA" id="ARBA00022982"/>
    </source>
</evidence>
<feature type="transmembrane region" description="Helical" evidence="17">
    <location>
        <begin position="203"/>
        <end position="222"/>
    </location>
</feature>
<feature type="transmembrane region" description="Helical" evidence="17">
    <location>
        <begin position="333"/>
        <end position="350"/>
    </location>
</feature>
<dbReference type="PRINTS" id="PR01435">
    <property type="entry name" value="NPOXDRDTASE5"/>
</dbReference>
<evidence type="ECO:0000256" key="1">
    <source>
        <dbReference type="ARBA" id="ARBA00003257"/>
    </source>
</evidence>
<feature type="transmembrane region" description="Helical" evidence="17">
    <location>
        <begin position="81"/>
        <end position="101"/>
    </location>
</feature>
<proteinExistence type="inferred from homology"/>
<evidence type="ECO:0000256" key="4">
    <source>
        <dbReference type="ARBA" id="ARBA00021096"/>
    </source>
</evidence>
<evidence type="ECO:0000256" key="17">
    <source>
        <dbReference type="RuleBase" id="RU003404"/>
    </source>
</evidence>
<name>S4SQ78_AGABB</name>
<keyword evidence="10" id="KW-0249">Electron transport</keyword>
<keyword evidence="9" id="KW-1278">Translocase</keyword>
<dbReference type="Gene3D" id="1.20.5.2700">
    <property type="match status" value="1"/>
</dbReference>
<dbReference type="PANTHER" id="PTHR42829">
    <property type="entry name" value="NADH-UBIQUINONE OXIDOREDUCTASE CHAIN 5"/>
    <property type="match status" value="1"/>
</dbReference>
<geneLocation type="mitochondrion" evidence="22"/>
<keyword evidence="6" id="KW-0679">Respiratory chain</keyword>
<dbReference type="Pfam" id="PF06455">
    <property type="entry name" value="NADH5_C"/>
    <property type="match status" value="1"/>
</dbReference>
<evidence type="ECO:0000256" key="3">
    <source>
        <dbReference type="ARBA" id="ARBA00012944"/>
    </source>
</evidence>
<feature type="transmembrane region" description="Helical" evidence="17">
    <location>
        <begin position="273"/>
        <end position="294"/>
    </location>
</feature>
<feature type="domain" description="NADH-Ubiquinone oxidoreductase (complex I) chain 5 N-terminal" evidence="20">
    <location>
        <begin position="64"/>
        <end position="114"/>
    </location>
</feature>
<organism evidence="22">
    <name type="scientific">Agaricus bisporus var. bisporus (strain H97 / ATCC MYA-4626 / FGSC 10389)</name>
    <name type="common">White button mushroom</name>
    <dbReference type="NCBI Taxonomy" id="936046"/>
    <lineage>
        <taxon>Eukaryota</taxon>
        <taxon>Fungi</taxon>
        <taxon>Dikarya</taxon>
        <taxon>Basidiomycota</taxon>
        <taxon>Agaricomycotina</taxon>
        <taxon>Agaricomycetes</taxon>
        <taxon>Agaricomycetidae</taxon>
        <taxon>Agaricales</taxon>
        <taxon>Agaricineae</taxon>
        <taxon>Agaricaceae</taxon>
        <taxon>Agaricus</taxon>
    </lineage>
</organism>
<dbReference type="GO" id="GO:0015990">
    <property type="term" value="P:electron transport coupled proton transport"/>
    <property type="evidence" value="ECO:0007669"/>
    <property type="project" value="TreeGrafter"/>
</dbReference>
<comment type="similarity">
    <text evidence="17">Belongs to the complex I subunit 5 family.</text>
</comment>
<dbReference type="Pfam" id="PF00361">
    <property type="entry name" value="Proton_antipo_M"/>
    <property type="match status" value="1"/>
</dbReference>
<dbReference type="InterPro" id="IPR010934">
    <property type="entry name" value="NADH_DH_su5_C"/>
</dbReference>
<feature type="transmembrane region" description="Helical" evidence="17">
    <location>
        <begin position="6"/>
        <end position="24"/>
    </location>
</feature>
<feature type="transmembrane region" description="Helical" evidence="17">
    <location>
        <begin position="113"/>
        <end position="133"/>
    </location>
</feature>
<feature type="region of interest" description="Disordered" evidence="18">
    <location>
        <begin position="667"/>
        <end position="686"/>
    </location>
</feature>
<keyword evidence="11 17" id="KW-1133">Transmembrane helix</keyword>
<accession>S4SQ78</accession>
<protein>
    <recommendedName>
        <fullName evidence="4 17">NADH-ubiquinone oxidoreductase chain 5</fullName>
        <ecNumber evidence="3 17">7.1.1.2</ecNumber>
    </recommendedName>
</protein>
<evidence type="ECO:0000256" key="15">
    <source>
        <dbReference type="ARBA" id="ARBA00023136"/>
    </source>
</evidence>
<feature type="compositionally biased region" description="Basic residues" evidence="18">
    <location>
        <begin position="673"/>
        <end position="686"/>
    </location>
</feature>
<dbReference type="InterPro" id="IPR003945">
    <property type="entry name" value="NU5C-like"/>
</dbReference>
<dbReference type="PANTHER" id="PTHR42829:SF2">
    <property type="entry name" value="NADH-UBIQUINONE OXIDOREDUCTASE CHAIN 5"/>
    <property type="match status" value="1"/>
</dbReference>
<dbReference type="GO" id="GO:0003954">
    <property type="term" value="F:NADH dehydrogenase activity"/>
    <property type="evidence" value="ECO:0007669"/>
    <property type="project" value="TreeGrafter"/>
</dbReference>
<feature type="domain" description="NADH dehydrogenase subunit 5 C-terminal" evidence="21">
    <location>
        <begin position="502"/>
        <end position="628"/>
    </location>
</feature>
<dbReference type="GO" id="GO:0005743">
    <property type="term" value="C:mitochondrial inner membrane"/>
    <property type="evidence" value="ECO:0007669"/>
    <property type="project" value="UniProtKB-SubCell"/>
</dbReference>
<keyword evidence="8" id="KW-0999">Mitochondrion inner membrane</keyword>
<evidence type="ECO:0000256" key="18">
    <source>
        <dbReference type="SAM" id="MobiDB-lite"/>
    </source>
</evidence>
<keyword evidence="5 17" id="KW-0813">Transport</keyword>
<feature type="domain" description="NADH:quinone oxidoreductase/Mrp antiporter transmembrane" evidence="19">
    <location>
        <begin position="132"/>
        <end position="416"/>
    </location>
</feature>
<comment type="function">
    <text evidence="17">Core subunit of the mitochondrial membrane respiratory chain NADH dehydrogenase (Complex I) which catalyzes electron transfer from NADH through the respiratory chain, using ubiquinone as an electron acceptor. Essential for the catalytic activity and assembly of complex I.</text>
</comment>
<keyword evidence="15 17" id="KW-0472">Membrane</keyword>
<evidence type="ECO:0000259" key="21">
    <source>
        <dbReference type="Pfam" id="PF06455"/>
    </source>
</evidence>
<feature type="transmembrane region" description="Helical" evidence="17">
    <location>
        <begin position="243"/>
        <end position="261"/>
    </location>
</feature>
<dbReference type="AlphaFoldDB" id="S4SQ78"/>
<feature type="transmembrane region" description="Helical" evidence="17">
    <location>
        <begin position="452"/>
        <end position="472"/>
    </location>
</feature>
<evidence type="ECO:0000259" key="20">
    <source>
        <dbReference type="Pfam" id="PF00662"/>
    </source>
</evidence>
<feature type="transmembrane region" description="Helical" evidence="17">
    <location>
        <begin position="176"/>
        <end position="197"/>
    </location>
</feature>
<dbReference type="GO" id="GO:0042773">
    <property type="term" value="P:ATP synthesis coupled electron transport"/>
    <property type="evidence" value="ECO:0007669"/>
    <property type="project" value="InterPro"/>
</dbReference>
<feature type="transmembrane region" description="Helical" evidence="17">
    <location>
        <begin position="139"/>
        <end position="155"/>
    </location>
</feature>
<evidence type="ECO:0000256" key="13">
    <source>
        <dbReference type="ARBA" id="ARBA00023075"/>
    </source>
</evidence>